<protein>
    <submittedName>
        <fullName evidence="1">Uncharacterized protein</fullName>
    </submittedName>
</protein>
<accession>A0ACC9MQW5</accession>
<name>A0ACC9MQW5_9STAP</name>
<dbReference type="Proteomes" id="UP000233606">
    <property type="component" value="Unassembled WGS sequence"/>
</dbReference>
<comment type="caution">
    <text evidence="1">The sequence shown here is derived from an EMBL/GenBank/DDBJ whole genome shotgun (WGS) entry which is preliminary data.</text>
</comment>
<sequence length="87" mass="9973">MKNLIKVLICAIVFSVTTSFTTSGFVEASENQPTEQEIKNDKYIYEFTEEDYSSFFILFLSVKIKLKNANRNDINSIVPKDISDIPK</sequence>
<proteinExistence type="predicted"/>
<gene>
    <name evidence="1" type="ORF">CW682_12100</name>
</gene>
<keyword evidence="2" id="KW-1185">Reference proteome</keyword>
<organism evidence="1 2">
    <name type="scientific">Macrococcoides caseolyticum</name>
    <dbReference type="NCBI Taxonomy" id="69966"/>
    <lineage>
        <taxon>Bacteria</taxon>
        <taxon>Bacillati</taxon>
        <taxon>Bacillota</taxon>
        <taxon>Bacilli</taxon>
        <taxon>Bacillales</taxon>
        <taxon>Staphylococcaceae</taxon>
        <taxon>Macrococcoides</taxon>
    </lineage>
</organism>
<reference evidence="1" key="1">
    <citation type="submission" date="2017-12" db="EMBL/GenBank/DDBJ databases">
        <title>Genomics of Macrococcus caseolyticus.</title>
        <authorList>
            <person name="MacFadyen A.C."/>
            <person name="Paterson G.K."/>
        </authorList>
    </citation>
    <scope>NUCLEOTIDE SEQUENCE</scope>
    <source>
        <strain evidence="1">5459_5_49</strain>
    </source>
</reference>
<dbReference type="EMBL" id="PIWU01000032">
    <property type="protein sequence ID" value="PKE55396.1"/>
    <property type="molecule type" value="Genomic_DNA"/>
</dbReference>
<evidence type="ECO:0000313" key="2">
    <source>
        <dbReference type="Proteomes" id="UP000233606"/>
    </source>
</evidence>
<evidence type="ECO:0000313" key="1">
    <source>
        <dbReference type="EMBL" id="PKE55396.1"/>
    </source>
</evidence>